<dbReference type="SUPFAM" id="SSF89155">
    <property type="entry name" value="TorD-like"/>
    <property type="match status" value="1"/>
</dbReference>
<dbReference type="InterPro" id="IPR050289">
    <property type="entry name" value="TorD/DmsD_chaperones"/>
</dbReference>
<dbReference type="PANTHER" id="PTHR34227:SF1">
    <property type="entry name" value="DIMETHYL SULFOXIDE REDUCTASE CHAPERONE-RELATED"/>
    <property type="match status" value="1"/>
</dbReference>
<name>A8MGV0_ALKOO</name>
<evidence type="ECO:0000313" key="3">
    <source>
        <dbReference type="Proteomes" id="UP000000269"/>
    </source>
</evidence>
<protein>
    <submittedName>
        <fullName evidence="2">Cytoplasmic chaperone TorD family protein</fullName>
    </submittedName>
</protein>
<dbReference type="HOGENOM" id="CLU_077650_0_2_9"/>
<evidence type="ECO:0000313" key="2">
    <source>
        <dbReference type="EMBL" id="ABW18644.1"/>
    </source>
</evidence>
<dbReference type="Gene3D" id="1.10.3480.10">
    <property type="entry name" value="TorD-like"/>
    <property type="match status" value="1"/>
</dbReference>
<proteinExistence type="predicted"/>
<dbReference type="OrthoDB" id="9795302at2"/>
<dbReference type="RefSeq" id="WP_012158956.1">
    <property type="nucleotide sequence ID" value="NC_009922.1"/>
</dbReference>
<evidence type="ECO:0000256" key="1">
    <source>
        <dbReference type="ARBA" id="ARBA00023186"/>
    </source>
</evidence>
<dbReference type="PANTHER" id="PTHR34227">
    <property type="entry name" value="CHAPERONE PROTEIN YCDY"/>
    <property type="match status" value="1"/>
</dbReference>
<dbReference type="InterPro" id="IPR020945">
    <property type="entry name" value="DMSO/NO3_reduct_chaperone"/>
</dbReference>
<reference evidence="3" key="1">
    <citation type="submission" date="2007-10" db="EMBL/GenBank/DDBJ databases">
        <title>Complete genome of Alkaliphilus oremlandii OhILAs.</title>
        <authorList>
            <person name="Copeland A."/>
            <person name="Lucas S."/>
            <person name="Lapidus A."/>
            <person name="Barry K."/>
            <person name="Detter J.C."/>
            <person name="Glavina del Rio T."/>
            <person name="Hammon N."/>
            <person name="Israni S."/>
            <person name="Dalin E."/>
            <person name="Tice H."/>
            <person name="Pitluck S."/>
            <person name="Chain P."/>
            <person name="Malfatti S."/>
            <person name="Shin M."/>
            <person name="Vergez L."/>
            <person name="Schmutz J."/>
            <person name="Larimer F."/>
            <person name="Land M."/>
            <person name="Hauser L."/>
            <person name="Kyrpides N."/>
            <person name="Mikhailova N."/>
            <person name="Stolz J.F."/>
            <person name="Dawson A."/>
            <person name="Fisher E."/>
            <person name="Crable B."/>
            <person name="Perera E."/>
            <person name="Lisak J."/>
            <person name="Ranganathan M."/>
            <person name="Basu P."/>
            <person name="Richardson P."/>
        </authorList>
    </citation>
    <scope>NUCLEOTIDE SEQUENCE [LARGE SCALE GENOMIC DNA]</scope>
    <source>
        <strain evidence="3">OhILAs</strain>
    </source>
</reference>
<sequence>MENFLVRERVRAVTYQLLAKCYKLQPTLKEDKIIDNLYEVLSLVSDEAANYAKAMKVEIDNNNNIDEMKFDFLSLFVGPKTLLAPPYGSVYMEERGQIMGVSTQDAMRIYHQAGLKKSEDFKEPPDHIRVELEFMSTLIQQTIEACEKSEWAEAEKKIELQVEFLSKHLAGWIKPFANNIISNAKTEFYKNLAKATESFIRQEYTEDSIAMKEEFKELTEII</sequence>
<dbReference type="AlphaFoldDB" id="A8MGV0"/>
<dbReference type="Pfam" id="PF02613">
    <property type="entry name" value="Nitrate_red_del"/>
    <property type="match status" value="1"/>
</dbReference>
<organism evidence="2 3">
    <name type="scientific">Alkaliphilus oremlandii (strain OhILAs)</name>
    <name type="common">Clostridium oremlandii (strain OhILAs)</name>
    <dbReference type="NCBI Taxonomy" id="350688"/>
    <lineage>
        <taxon>Bacteria</taxon>
        <taxon>Bacillati</taxon>
        <taxon>Bacillota</taxon>
        <taxon>Clostridia</taxon>
        <taxon>Peptostreptococcales</taxon>
        <taxon>Natronincolaceae</taxon>
        <taxon>Alkaliphilus</taxon>
    </lineage>
</organism>
<dbReference type="STRING" id="350688.Clos_1098"/>
<keyword evidence="3" id="KW-1185">Reference proteome</keyword>
<dbReference type="eggNOG" id="COG3381">
    <property type="taxonomic scope" value="Bacteria"/>
</dbReference>
<dbReference type="Proteomes" id="UP000000269">
    <property type="component" value="Chromosome"/>
</dbReference>
<gene>
    <name evidence="2" type="ordered locus">Clos_1098</name>
</gene>
<dbReference type="KEGG" id="aoe:Clos_1098"/>
<accession>A8MGV0</accession>
<dbReference type="InterPro" id="IPR036411">
    <property type="entry name" value="TorD-like_sf"/>
</dbReference>
<keyword evidence="1" id="KW-0143">Chaperone</keyword>
<dbReference type="EMBL" id="CP000853">
    <property type="protein sequence ID" value="ABW18644.1"/>
    <property type="molecule type" value="Genomic_DNA"/>
</dbReference>